<dbReference type="InterPro" id="IPR016024">
    <property type="entry name" value="ARM-type_fold"/>
</dbReference>
<gene>
    <name evidence="5" type="ORF">K461DRAFT_237521</name>
</gene>
<feature type="region of interest" description="Disordered" evidence="3">
    <location>
        <begin position="1"/>
        <end position="21"/>
    </location>
</feature>
<dbReference type="GO" id="GO:0005829">
    <property type="term" value="C:cytosol"/>
    <property type="evidence" value="ECO:0007669"/>
    <property type="project" value="GOC"/>
</dbReference>
<dbReference type="InterPro" id="IPR046837">
    <property type="entry name" value="Laa1/Sip1/HEATR5-like_HEAT"/>
</dbReference>
<evidence type="ECO:0000256" key="1">
    <source>
        <dbReference type="ARBA" id="ARBA00008304"/>
    </source>
</evidence>
<feature type="repeat" description="HEAT" evidence="2">
    <location>
        <begin position="927"/>
        <end position="965"/>
    </location>
</feature>
<dbReference type="GO" id="GO:0005794">
    <property type="term" value="C:Golgi apparatus"/>
    <property type="evidence" value="ECO:0007669"/>
    <property type="project" value="TreeGrafter"/>
</dbReference>
<protein>
    <submittedName>
        <fullName evidence="5">HEAT repeat protein-like protein</fullName>
    </submittedName>
</protein>
<evidence type="ECO:0000259" key="4">
    <source>
        <dbReference type="Pfam" id="PF25808"/>
    </source>
</evidence>
<evidence type="ECO:0000313" key="5">
    <source>
        <dbReference type="EMBL" id="KAF2156259.1"/>
    </source>
</evidence>
<dbReference type="InterPro" id="IPR011989">
    <property type="entry name" value="ARM-like"/>
</dbReference>
<dbReference type="PANTHER" id="PTHR21663">
    <property type="entry name" value="HYPOTHETICAL HEAT DOMAIN-CONTAINING"/>
    <property type="match status" value="1"/>
</dbReference>
<dbReference type="InterPro" id="IPR021133">
    <property type="entry name" value="HEAT_type_2"/>
</dbReference>
<dbReference type="PANTHER" id="PTHR21663:SF0">
    <property type="entry name" value="HEAT REPEAT-CONTAINING PROTEIN 5B"/>
    <property type="match status" value="1"/>
</dbReference>
<dbReference type="InterPro" id="IPR057981">
    <property type="entry name" value="TPR_LAA1-like_C"/>
</dbReference>
<evidence type="ECO:0000313" key="6">
    <source>
        <dbReference type="Proteomes" id="UP000799439"/>
    </source>
</evidence>
<evidence type="ECO:0000256" key="3">
    <source>
        <dbReference type="SAM" id="MobiDB-lite"/>
    </source>
</evidence>
<dbReference type="SUPFAM" id="SSF48371">
    <property type="entry name" value="ARM repeat"/>
    <property type="match status" value="3"/>
</dbReference>
<keyword evidence="6" id="KW-1185">Reference proteome</keyword>
<dbReference type="GO" id="GO:0030139">
    <property type="term" value="C:endocytic vesicle"/>
    <property type="evidence" value="ECO:0007669"/>
    <property type="project" value="TreeGrafter"/>
</dbReference>
<dbReference type="Proteomes" id="UP000799439">
    <property type="component" value="Unassembled WGS sequence"/>
</dbReference>
<comment type="similarity">
    <text evidence="1">Belongs to the HEATR5 family.</text>
</comment>
<dbReference type="GO" id="GO:0042147">
    <property type="term" value="P:retrograde transport, endosome to Golgi"/>
    <property type="evidence" value="ECO:0007669"/>
    <property type="project" value="TreeGrafter"/>
</dbReference>
<name>A0A9P4JCC6_9PEZI</name>
<dbReference type="InterPro" id="IPR040108">
    <property type="entry name" value="Laa1/Sip1/HEATR5"/>
</dbReference>
<organism evidence="5 6">
    <name type="scientific">Myriangium duriaei CBS 260.36</name>
    <dbReference type="NCBI Taxonomy" id="1168546"/>
    <lineage>
        <taxon>Eukaryota</taxon>
        <taxon>Fungi</taxon>
        <taxon>Dikarya</taxon>
        <taxon>Ascomycota</taxon>
        <taxon>Pezizomycotina</taxon>
        <taxon>Dothideomycetes</taxon>
        <taxon>Dothideomycetidae</taxon>
        <taxon>Myriangiales</taxon>
        <taxon>Myriangiaceae</taxon>
        <taxon>Myriangium</taxon>
    </lineage>
</organism>
<comment type="caution">
    <text evidence="5">The sequence shown here is derived from an EMBL/GenBank/DDBJ whole genome shotgun (WGS) entry which is preliminary data.</text>
</comment>
<proteinExistence type="inferred from homology"/>
<dbReference type="GO" id="GO:0006897">
    <property type="term" value="P:endocytosis"/>
    <property type="evidence" value="ECO:0007669"/>
    <property type="project" value="TreeGrafter"/>
</dbReference>
<dbReference type="Pfam" id="PF25468">
    <property type="entry name" value="HEAT_HEATR5A"/>
    <property type="match status" value="1"/>
</dbReference>
<dbReference type="EMBL" id="ML996082">
    <property type="protein sequence ID" value="KAF2156259.1"/>
    <property type="molecule type" value="Genomic_DNA"/>
</dbReference>
<dbReference type="OrthoDB" id="192608at2759"/>
<dbReference type="GO" id="GO:0016020">
    <property type="term" value="C:membrane"/>
    <property type="evidence" value="ECO:0007669"/>
    <property type="project" value="TreeGrafter"/>
</dbReference>
<dbReference type="Pfam" id="PF20210">
    <property type="entry name" value="Laa1_Sip1_HTR5"/>
    <property type="match status" value="1"/>
</dbReference>
<evidence type="ECO:0000256" key="2">
    <source>
        <dbReference type="PROSITE-ProRule" id="PRU00103"/>
    </source>
</evidence>
<dbReference type="Pfam" id="PF25808">
    <property type="entry name" value="TPR_LAA1_C"/>
    <property type="match status" value="1"/>
</dbReference>
<dbReference type="PROSITE" id="PS50077">
    <property type="entry name" value="HEAT_REPEAT"/>
    <property type="match status" value="1"/>
</dbReference>
<reference evidence="5" key="1">
    <citation type="journal article" date="2020" name="Stud. Mycol.">
        <title>101 Dothideomycetes genomes: a test case for predicting lifestyles and emergence of pathogens.</title>
        <authorList>
            <person name="Haridas S."/>
            <person name="Albert R."/>
            <person name="Binder M."/>
            <person name="Bloem J."/>
            <person name="Labutti K."/>
            <person name="Salamov A."/>
            <person name="Andreopoulos B."/>
            <person name="Baker S."/>
            <person name="Barry K."/>
            <person name="Bills G."/>
            <person name="Bluhm B."/>
            <person name="Cannon C."/>
            <person name="Castanera R."/>
            <person name="Culley D."/>
            <person name="Daum C."/>
            <person name="Ezra D."/>
            <person name="Gonzalez J."/>
            <person name="Henrissat B."/>
            <person name="Kuo A."/>
            <person name="Liang C."/>
            <person name="Lipzen A."/>
            <person name="Lutzoni F."/>
            <person name="Magnuson J."/>
            <person name="Mondo S."/>
            <person name="Nolan M."/>
            <person name="Ohm R."/>
            <person name="Pangilinan J."/>
            <person name="Park H.-J."/>
            <person name="Ramirez L."/>
            <person name="Alfaro M."/>
            <person name="Sun H."/>
            <person name="Tritt A."/>
            <person name="Yoshinaga Y."/>
            <person name="Zwiers L.-H."/>
            <person name="Turgeon B."/>
            <person name="Goodwin S."/>
            <person name="Spatafora J."/>
            <person name="Crous P."/>
            <person name="Grigoriev I."/>
        </authorList>
    </citation>
    <scope>NUCLEOTIDE SEQUENCE</scope>
    <source>
        <strain evidence="5">CBS 260.36</strain>
    </source>
</reference>
<accession>A0A9P4JCC6</accession>
<dbReference type="GO" id="GO:0008104">
    <property type="term" value="P:intracellular protein localization"/>
    <property type="evidence" value="ECO:0007669"/>
    <property type="project" value="TreeGrafter"/>
</dbReference>
<dbReference type="Gene3D" id="1.25.10.10">
    <property type="entry name" value="Leucine-rich Repeat Variant"/>
    <property type="match status" value="3"/>
</dbReference>
<sequence>MTSQQNGEVPPPPQEDPSPHLDLEKLHALPSEQQDLSLLNFSADLVRHVSNLDADNASRQQAAIKKELLGMVNLTSPTPTRIIRNNLGTCFKDLFGKCNRKLLYESINDLSSIANAGKDKDIKSKHAAIVCLGYLMEGAGDSAVSLSGNVFACALKLQKTAQTHAGLRAAIFKAFGRTVIGIGGSIDETSAKEVWRSARYAVSNDKSYHVQIDACWCMQQLIKHTNFFDNTTDFEKLQLAIWKAIESSCKQLRHAGVACLAVTLVKSFSEKPSKDIIVKKPKKAKGKGKDEEAEEDIDRPITPVLQKPVTALSFDLSEILKILSARYVKFTTTNRSRAAIAICYRQVLQSLGEKVVEGHYGLIIGHFFVEVLGQQLTRQFRYRTLMARKYVHILISNVVHGMIGESAQLNAARFLMNEVLKDYPQVLKERPAPPKWSLITALSALEDLIIRLGSAIQPLSEMCREALAQVLQHPSYTVQIYTARTFKTLVTACPSQLLSSVTLCMNTVGREVGLLNSGRQSPRRCIGYAYGLAALLNASAHNPLYGSIDVYARVLEQATNFLKSSGSSNVKISATQIQVAWIMIGGLMSLGPNFVKIHLPQLLLMWRNALPPPPSKDEIQKRVMIEQSFLTHVRECALGSIIAFLHFNSKLVTADVAKRLASMLQTTISFLSYLPNKKTTEDVSARLATSLQLLDLDVMVRRRVFQCFKLLVMSNSHAVPDIVQESNVVSLAVSSFADPDNYQPSSLSASIASSAGNFESIWDLGDNSGFGVTGLVQDSGLRAVSIEKTPSEGSRSIHLIDPDTAIEQTARLPMVEAWEHDGIFTYISGLRDTNEQPHPPATELVNAAITAFALAFPLQSPRVQGSILEQILSYVSSITASPKDPAARRAAVNVNVAAALLLSTKVLQGQTVGLTGTFQSSSAEKVMQSVLHTLLIDSDDSIRLMAAEALGRLASICGTDFTNNEISQLVEMIVSQREPSSRAGSALALSFIHAQLGGMAAGFHLKTIVGILMSLAADQHPTVHYWALESLARVSESAGLTFSGFVSGSIGLLGQLYILDTHNFAAPLEASSNLEIERNTVINITKCVDAIINVLGPDLQDMSKPREMILRLIRQLGFEEDPPVLAESTKCLEHFAVYAPGHMEFDLYVRKLQSNLSSSSTDIRDTAIIGIANLMRKDAQEIISSAEPGLEEKLWDLLDESPDCKPIRNIFENWLQQSGLSDCHDWVRRCNGVLTKSRAHIEEKVAATKAPKTAVDLQDEEVAGFAASAGAREEDTAAPSSALELMRWQVRLFAMDLLADLISMIIKDATFNDDSPAQASLQQEVGEVVKIAFSASTAGVVELRVRGLGILDKILKMFGSTPDPDFVDVMLLEQYQAQISSALTPAFAADSSPELAAEAVNVCATFISIGIVTDIERMGRIHKLLVSALDSFADASEAASIGDLQGLSANTQVMVRMAVFSAWADLQIASTEQKYLEKVVKPHVARLTPLWLSSLREYARLRFEPDASSSNMISQDPETLYAALSRETLLKFYQDSWLRFVDAIASLIDEDSEFVFDALDGKADQPTTNGINHDKNELINYREEPTAFFFVLFGLAFEALAARFDDSDAIARARRLDILNALKKILRPSVAGTAIYQDAVFSESMDLLDRMVLTEGLDVQTSIVEIARNMCIVHPSSRKLDDAEDESLSDDIDQLFELTRIIVLALAGLIPGIADSNRPIRAEISDEGVVVVRLALDALVDAAEVFPSIIKSDLHACILHLFITILGTGSCQAAVVPTALPIFRRFVDSISRTASSETRNQIHNTLSRFLLILQNAQKRENEASLPCEKNTLLASTILVTTAHSTLAANDKLIPRLAIEVAEALSNPTTTKMAAGCARSLLLMVDKNNAIHGPIAAVLLPRLVAFLATPSDLEELDETASILAAALVAFATSSKTSSPAARAAAYNVVIAALLARVQATDSAAQDIPSKLLGLAAADQGAFRAAVLRLGQEERGVMERVLREGQGRGEERVQEREAEGHTIALRMDF</sequence>
<feature type="domain" description="LAA1-like C-terminal TPR repeats" evidence="4">
    <location>
        <begin position="1849"/>
        <end position="2010"/>
    </location>
</feature>